<dbReference type="InterPro" id="IPR037066">
    <property type="entry name" value="Plug_dom_sf"/>
</dbReference>
<keyword evidence="8" id="KW-0675">Receptor</keyword>
<dbReference type="InterPro" id="IPR036942">
    <property type="entry name" value="Beta-barrel_TonB_sf"/>
</dbReference>
<proteinExistence type="inferred from homology"/>
<sequence length="1147" mass="122415">MKKVHTKYLTGLAVSVSAMAMVAGAPAYAQDTDDECEVNAQGQADEDCEQPVRADGVVSDDAGDLTPVVDSNPGAYGEVNNDGAIVVTGSRIRQDTYSSISPLQVLSTEAERDVGNFDAAQILQRSEAAAGTQIDATFQGFVLNNGPGSQTLDLRGLGADRTLLLVNGRRLAPAGVEGAPTNPSINLIPASLVARYDLLLDGASSVYGSDAVAGVGNIILRTDIDGVELFASGNINEQGGGDDYTLSAAYGKTFDRGFFGIGFEYSKRDEVRIGDRDFLSGCNTNYEIDQDGNIYTVGVADNANTLADSGGTIQERTTPCKIEAAVRRIIPGGNLFFGSIYADPTVYDSTGQAGNTGIPGFSDAFDAFGDPVDRNGDGFLDVDFTQVSRNGTDLTPSFISPQDLYNVMAYGEYELGTSLNITPFFEANYSRSEVSARSTVPQLFPYVPANNQFNPCNFIDNPNGVDCAAAQNQFDGLDTYAGGDYALPEGVRYVVRPVVSVRGDRSFVETTLEQYRGVLGVRGDLPFINDSWTFEVSGVYSRSIGKSSRAGIRGDRLALALGIDPTSAQGVNAASPVVLPGGACATSGFQNPDILQPDVVDGCVPVNLFAPSLYDQAVGDFATQAERDYLFDSRDFDTVYEQTVISAYTTGDIVELPAGPLSVVVGGEYRYDKLDSQPDAVAAQGLFFGYFADQGGEGNKYILEGFGEVNLPVFSNDFLGDFEVNASGRISKDEYYGTNETYSLKGGWRPVPAVLLKISYGTSFRAPNLRENFLAGQSGFGGLTDPCAVPSDAFFPLGGGYSAADDNRDQQVLENCRREGRDPTRVGIDSGGSNTVQVPSVEITSGGSLDLDPETSTSLTAGVAVSESYGNFDFAFNFNYFDIQVEGAIAEPTGQFVVNQCFLRDDGVRSNYCDSIDYDTDPASRQLITDVFAGFVNINEENVKGIDLNANFGYDLGFGGEIVDLGLNIRANHLIERSSTLLDDQGNAVFDDVAGEFGFPSWTGRATATIGYKDLTLSWQTRYIGEVAQDPAGVDAFSDAFGNGPDGEPTGFISDTCTGGGSPNGVVEGDGRFCRDVGFADDYFVHTVSLRYEFNDDITLRAGVTNVFDKKPPLIDTDEVFGISNTPIGNGYDFDGREYFGSISVRF</sequence>
<dbReference type="Pfam" id="PF00593">
    <property type="entry name" value="TonB_dep_Rec_b-barrel"/>
    <property type="match status" value="1"/>
</dbReference>
<evidence type="ECO:0000256" key="3">
    <source>
        <dbReference type="ARBA" id="ARBA00023237"/>
    </source>
</evidence>
<evidence type="ECO:0000259" key="7">
    <source>
        <dbReference type="Pfam" id="PF07715"/>
    </source>
</evidence>
<name>A0A3N5CS70_9SPHN</name>
<dbReference type="EMBL" id="RPFZ01000001">
    <property type="protein sequence ID" value="RPF72003.1"/>
    <property type="molecule type" value="Genomic_DNA"/>
</dbReference>
<comment type="subcellular location">
    <subcellularLocation>
        <location evidence="1 4">Cell outer membrane</location>
    </subcellularLocation>
</comment>
<accession>A0A3N5CS70</accession>
<dbReference type="Proteomes" id="UP000275232">
    <property type="component" value="Unassembled WGS sequence"/>
</dbReference>
<organism evidence="8 9">
    <name type="scientific">Aurantiacibacter spongiae</name>
    <dbReference type="NCBI Taxonomy" id="2488860"/>
    <lineage>
        <taxon>Bacteria</taxon>
        <taxon>Pseudomonadati</taxon>
        <taxon>Pseudomonadota</taxon>
        <taxon>Alphaproteobacteria</taxon>
        <taxon>Sphingomonadales</taxon>
        <taxon>Erythrobacteraceae</taxon>
        <taxon>Aurantiacibacter</taxon>
    </lineage>
</organism>
<dbReference type="AlphaFoldDB" id="A0A3N5CS70"/>
<keyword evidence="5" id="KW-0732">Signal</keyword>
<evidence type="ECO:0000259" key="6">
    <source>
        <dbReference type="Pfam" id="PF00593"/>
    </source>
</evidence>
<dbReference type="OrthoDB" id="7051241at2"/>
<keyword evidence="9" id="KW-1185">Reference proteome</keyword>
<keyword evidence="2 4" id="KW-0472">Membrane</keyword>
<dbReference type="GO" id="GO:0009279">
    <property type="term" value="C:cell outer membrane"/>
    <property type="evidence" value="ECO:0007669"/>
    <property type="project" value="UniProtKB-SubCell"/>
</dbReference>
<feature type="chain" id="PRO_5018099706" evidence="5">
    <location>
        <begin position="30"/>
        <end position="1147"/>
    </location>
</feature>
<dbReference type="RefSeq" id="WP_123880990.1">
    <property type="nucleotide sequence ID" value="NZ_RPFZ01000001.1"/>
</dbReference>
<evidence type="ECO:0000256" key="2">
    <source>
        <dbReference type="ARBA" id="ARBA00023136"/>
    </source>
</evidence>
<dbReference type="Gene3D" id="2.40.170.20">
    <property type="entry name" value="TonB-dependent receptor, beta-barrel domain"/>
    <property type="match status" value="1"/>
</dbReference>
<feature type="domain" description="TonB-dependent receptor-like beta-barrel" evidence="6">
    <location>
        <begin position="622"/>
        <end position="1107"/>
    </location>
</feature>
<evidence type="ECO:0000256" key="1">
    <source>
        <dbReference type="ARBA" id="ARBA00004442"/>
    </source>
</evidence>
<evidence type="ECO:0000313" key="8">
    <source>
        <dbReference type="EMBL" id="RPF72003.1"/>
    </source>
</evidence>
<comment type="similarity">
    <text evidence="4">Belongs to the TonB-dependent receptor family.</text>
</comment>
<dbReference type="Pfam" id="PF07715">
    <property type="entry name" value="Plug"/>
    <property type="match status" value="1"/>
</dbReference>
<protein>
    <submittedName>
        <fullName evidence="8">TonB-dependent receptor</fullName>
    </submittedName>
</protein>
<dbReference type="SUPFAM" id="SSF56935">
    <property type="entry name" value="Porins"/>
    <property type="match status" value="1"/>
</dbReference>
<reference evidence="8 9" key="1">
    <citation type="submission" date="2018-11" db="EMBL/GenBank/DDBJ databases">
        <title>Erythrobacter spongiae sp. nov., isolated from a marine sponge.</title>
        <authorList>
            <person name="Zhuang L."/>
            <person name="Luo L."/>
        </authorList>
    </citation>
    <scope>NUCLEOTIDE SEQUENCE [LARGE SCALE GENOMIC DNA]</scope>
    <source>
        <strain evidence="8 9">HN-E23</strain>
    </source>
</reference>
<dbReference type="Gene3D" id="2.170.130.10">
    <property type="entry name" value="TonB-dependent receptor, plug domain"/>
    <property type="match status" value="1"/>
</dbReference>
<evidence type="ECO:0000256" key="4">
    <source>
        <dbReference type="RuleBase" id="RU003357"/>
    </source>
</evidence>
<dbReference type="InterPro" id="IPR000531">
    <property type="entry name" value="Beta-barrel_TonB"/>
</dbReference>
<feature type="domain" description="TonB-dependent receptor plug" evidence="7">
    <location>
        <begin position="102"/>
        <end position="215"/>
    </location>
</feature>
<dbReference type="InterPro" id="IPR012910">
    <property type="entry name" value="Plug_dom"/>
</dbReference>
<feature type="signal peptide" evidence="5">
    <location>
        <begin position="1"/>
        <end position="29"/>
    </location>
</feature>
<gene>
    <name evidence="8" type="ORF">EG799_10550</name>
</gene>
<keyword evidence="4" id="KW-0798">TonB box</keyword>
<dbReference type="PANTHER" id="PTHR47234">
    <property type="match status" value="1"/>
</dbReference>
<evidence type="ECO:0000313" key="9">
    <source>
        <dbReference type="Proteomes" id="UP000275232"/>
    </source>
</evidence>
<comment type="caution">
    <text evidence="8">The sequence shown here is derived from an EMBL/GenBank/DDBJ whole genome shotgun (WGS) entry which is preliminary data.</text>
</comment>
<dbReference type="PANTHER" id="PTHR47234:SF2">
    <property type="entry name" value="TONB-DEPENDENT RECEPTOR"/>
    <property type="match status" value="1"/>
</dbReference>
<keyword evidence="3" id="KW-0998">Cell outer membrane</keyword>
<evidence type="ECO:0000256" key="5">
    <source>
        <dbReference type="SAM" id="SignalP"/>
    </source>
</evidence>